<dbReference type="AlphaFoldDB" id="A0A252AUG6"/>
<name>A0A252AUG6_9PROT</name>
<dbReference type="Proteomes" id="UP000194641">
    <property type="component" value="Unassembled WGS sequence"/>
</dbReference>
<keyword evidence="5" id="KW-1185">Reference proteome</keyword>
<dbReference type="Pfam" id="PF11196">
    <property type="entry name" value="DUF2834"/>
    <property type="match status" value="1"/>
</dbReference>
<evidence type="ECO:0000313" key="4">
    <source>
        <dbReference type="EMBL" id="OUI93959.1"/>
    </source>
</evidence>
<organism evidence="4 6">
    <name type="scientific">Acetobacter indonesiensis</name>
    <dbReference type="NCBI Taxonomy" id="104101"/>
    <lineage>
        <taxon>Bacteria</taxon>
        <taxon>Pseudomonadati</taxon>
        <taxon>Pseudomonadota</taxon>
        <taxon>Alphaproteobacteria</taxon>
        <taxon>Acetobacterales</taxon>
        <taxon>Acetobacteraceae</taxon>
        <taxon>Acetobacter</taxon>
    </lineage>
</organism>
<evidence type="ECO:0000313" key="2">
    <source>
        <dbReference type="EMBL" id="GAN63205.1"/>
    </source>
</evidence>
<keyword evidence="1" id="KW-0472">Membrane</keyword>
<accession>A0A252AUG6</accession>
<dbReference type="Proteomes" id="UP000032673">
    <property type="component" value="Unassembled WGS sequence"/>
</dbReference>
<evidence type="ECO:0008006" key="8">
    <source>
        <dbReference type="Google" id="ProtNLM"/>
    </source>
</evidence>
<feature type="transmembrane region" description="Helical" evidence="1">
    <location>
        <begin position="47"/>
        <end position="65"/>
    </location>
</feature>
<evidence type="ECO:0000313" key="3">
    <source>
        <dbReference type="EMBL" id="GEN04154.1"/>
    </source>
</evidence>
<dbReference type="EMBL" id="BJXQ01000013">
    <property type="protein sequence ID" value="GEN04154.1"/>
    <property type="molecule type" value="Genomic_DNA"/>
</dbReference>
<evidence type="ECO:0000313" key="5">
    <source>
        <dbReference type="Proteomes" id="UP000032673"/>
    </source>
</evidence>
<dbReference type="InterPro" id="IPR021362">
    <property type="entry name" value="DUF2834"/>
</dbReference>
<keyword evidence="1" id="KW-0812">Transmembrane</keyword>
<dbReference type="Proteomes" id="UP000321104">
    <property type="component" value="Unassembled WGS sequence"/>
</dbReference>
<feature type="transmembrane region" description="Helical" evidence="1">
    <location>
        <begin position="77"/>
        <end position="98"/>
    </location>
</feature>
<reference evidence="3 7" key="4">
    <citation type="submission" date="2019-07" db="EMBL/GenBank/DDBJ databases">
        <title>Whole genome shotgun sequence of Acetobacter indonesiensis NBRC 16471.</title>
        <authorList>
            <person name="Hosoyama A."/>
            <person name="Uohara A."/>
            <person name="Ohji S."/>
            <person name="Ichikawa N."/>
        </authorList>
    </citation>
    <scope>NUCLEOTIDE SEQUENCE [LARGE SCALE GENOMIC DNA]</scope>
    <source>
        <strain evidence="3 7">NBRC 16471</strain>
    </source>
</reference>
<evidence type="ECO:0000313" key="6">
    <source>
        <dbReference type="Proteomes" id="UP000194641"/>
    </source>
</evidence>
<feature type="transmembrane region" description="Helical" evidence="1">
    <location>
        <begin position="7"/>
        <end position="27"/>
    </location>
</feature>
<proteinExistence type="predicted"/>
<reference evidence="4" key="2">
    <citation type="submission" date="2014-06" db="EMBL/GenBank/DDBJ databases">
        <authorList>
            <person name="Ju J."/>
            <person name="Zhang J."/>
        </authorList>
    </citation>
    <scope>NUCLEOTIDE SEQUENCE [LARGE SCALE GENOMIC DNA]</scope>
    <source>
        <strain evidence="4">DmL_051</strain>
    </source>
</reference>
<dbReference type="RefSeq" id="WP_048845713.1">
    <property type="nucleotide sequence ID" value="NZ_BAMW01000022.1"/>
</dbReference>
<dbReference type="EMBL" id="JOPA01000019">
    <property type="protein sequence ID" value="OUI93959.1"/>
    <property type="molecule type" value="Genomic_DNA"/>
</dbReference>
<keyword evidence="1" id="KW-1133">Transmembrane helix</keyword>
<sequence length="106" mass="11540">MRLKQVYVCFCVLGTVIPYCLLIKWLLTNGISPAKMGTALAANELSLFFVADVILSALIVMIFASSEHRAGRVRAAWPVYVGTLLVGVSLGLPLTLYLREVKRNGG</sequence>
<dbReference type="EMBL" id="BAMW01000022">
    <property type="protein sequence ID" value="GAN63205.1"/>
    <property type="molecule type" value="Genomic_DNA"/>
</dbReference>
<reference evidence="2 5" key="1">
    <citation type="submission" date="2012-11" db="EMBL/GenBank/DDBJ databases">
        <title>Whole genome sequence of Acetobacter indonesiensis 5H-1.</title>
        <authorList>
            <person name="Azuma Y."/>
            <person name="Higashiura N."/>
            <person name="Hirakawa H."/>
            <person name="Matsushita K."/>
        </authorList>
    </citation>
    <scope>NUCLEOTIDE SEQUENCE [LARGE SCALE GENOMIC DNA]</scope>
    <source>
        <strain evidence="2 5">5H-1</strain>
    </source>
</reference>
<gene>
    <name evidence="2" type="ORF">Abin_022_063</name>
    <name evidence="3" type="ORF">AIN02nite_21790</name>
    <name evidence="4" type="ORF">HK17_06695</name>
</gene>
<comment type="caution">
    <text evidence="4">The sequence shown here is derived from an EMBL/GenBank/DDBJ whole genome shotgun (WGS) entry which is preliminary data.</text>
</comment>
<evidence type="ECO:0000313" key="7">
    <source>
        <dbReference type="Proteomes" id="UP000321104"/>
    </source>
</evidence>
<protein>
    <recommendedName>
        <fullName evidence="8">DUF2834 domain-containing protein</fullName>
    </recommendedName>
</protein>
<reference evidence="6" key="3">
    <citation type="submission" date="2014-06" db="EMBL/GenBank/DDBJ databases">
        <authorList>
            <person name="Winans N.J."/>
            <person name="Newell P.D."/>
            <person name="Douglas A.E."/>
        </authorList>
    </citation>
    <scope>NUCLEOTIDE SEQUENCE [LARGE SCALE GENOMIC DNA]</scope>
</reference>
<evidence type="ECO:0000256" key="1">
    <source>
        <dbReference type="SAM" id="Phobius"/>
    </source>
</evidence>